<sequence length="77" mass="8399">MVDDLLDPAKRLRREILFVLQLIFATFKLLFNVVRLLIGRKKSAPSTAVPAAGRITLDVVGNNHSVALSRTEAAAAQ</sequence>
<comment type="caution">
    <text evidence="1">The sequence shown here is derived from an EMBL/GenBank/DDBJ whole genome shotgun (WGS) entry which is preliminary data.</text>
</comment>
<proteinExistence type="predicted"/>
<evidence type="ECO:0000313" key="2">
    <source>
        <dbReference type="Proteomes" id="UP001489719"/>
    </source>
</evidence>
<dbReference type="EMBL" id="MU970041">
    <property type="protein sequence ID" value="KAK9325378.1"/>
    <property type="molecule type" value="Genomic_DNA"/>
</dbReference>
<accession>A0ACC3TVZ5</accession>
<name>A0ACC3TVZ5_9ASCO</name>
<reference evidence="2" key="1">
    <citation type="journal article" date="2024" name="Front. Bioeng. Biotechnol.">
        <title>Genome-scale model development and genomic sequencing of the oleaginous clade Lipomyces.</title>
        <authorList>
            <person name="Czajka J.J."/>
            <person name="Han Y."/>
            <person name="Kim J."/>
            <person name="Mondo S.J."/>
            <person name="Hofstad B.A."/>
            <person name="Robles A."/>
            <person name="Haridas S."/>
            <person name="Riley R."/>
            <person name="LaButti K."/>
            <person name="Pangilinan J."/>
            <person name="Andreopoulos W."/>
            <person name="Lipzen A."/>
            <person name="Yan J."/>
            <person name="Wang M."/>
            <person name="Ng V."/>
            <person name="Grigoriev I.V."/>
            <person name="Spatafora J.W."/>
            <person name="Magnuson J.K."/>
            <person name="Baker S.E."/>
            <person name="Pomraning K.R."/>
        </authorList>
    </citation>
    <scope>NUCLEOTIDE SEQUENCE [LARGE SCALE GENOMIC DNA]</scope>
    <source>
        <strain evidence="2">CBS 10300</strain>
    </source>
</reference>
<gene>
    <name evidence="1" type="ORF">V1517DRAFT_343528</name>
</gene>
<keyword evidence="2" id="KW-1185">Reference proteome</keyword>
<organism evidence="1 2">
    <name type="scientific">Lipomyces orientalis</name>
    <dbReference type="NCBI Taxonomy" id="1233043"/>
    <lineage>
        <taxon>Eukaryota</taxon>
        <taxon>Fungi</taxon>
        <taxon>Dikarya</taxon>
        <taxon>Ascomycota</taxon>
        <taxon>Saccharomycotina</taxon>
        <taxon>Lipomycetes</taxon>
        <taxon>Lipomycetales</taxon>
        <taxon>Lipomycetaceae</taxon>
        <taxon>Lipomyces</taxon>
    </lineage>
</organism>
<evidence type="ECO:0000313" key="1">
    <source>
        <dbReference type="EMBL" id="KAK9325378.1"/>
    </source>
</evidence>
<dbReference type="Proteomes" id="UP001489719">
    <property type="component" value="Unassembled WGS sequence"/>
</dbReference>
<protein>
    <submittedName>
        <fullName evidence="1">Uncharacterized protein</fullName>
    </submittedName>
</protein>